<dbReference type="Pfam" id="PF13966">
    <property type="entry name" value="zf-RVT"/>
    <property type="match status" value="1"/>
</dbReference>
<feature type="domain" description="Reverse transcriptase zinc-binding" evidence="2">
    <location>
        <begin position="97"/>
        <end position="197"/>
    </location>
</feature>
<dbReference type="Proteomes" id="UP001054889">
    <property type="component" value="Unassembled WGS sequence"/>
</dbReference>
<dbReference type="InterPro" id="IPR026960">
    <property type="entry name" value="RVT-Znf"/>
</dbReference>
<feature type="region of interest" description="Disordered" evidence="1">
    <location>
        <begin position="273"/>
        <end position="298"/>
    </location>
</feature>
<reference evidence="3" key="1">
    <citation type="journal article" date="2018" name="DNA Res.">
        <title>Multiple hybrid de novo genome assembly of finger millet, an orphan allotetraploid crop.</title>
        <authorList>
            <person name="Hatakeyama M."/>
            <person name="Aluri S."/>
            <person name="Balachadran M.T."/>
            <person name="Sivarajan S.R."/>
            <person name="Patrignani A."/>
            <person name="Gruter S."/>
            <person name="Poveda L."/>
            <person name="Shimizu-Inatsugi R."/>
            <person name="Baeten J."/>
            <person name="Francoijs K.J."/>
            <person name="Nataraja K.N."/>
            <person name="Reddy Y.A.N."/>
            <person name="Phadnis S."/>
            <person name="Ravikumar R.L."/>
            <person name="Schlapbach R."/>
            <person name="Sreeman S.M."/>
            <person name="Shimizu K.K."/>
        </authorList>
    </citation>
    <scope>NUCLEOTIDE SEQUENCE</scope>
</reference>
<feature type="compositionally biased region" description="Polar residues" evidence="1">
    <location>
        <begin position="273"/>
        <end position="286"/>
    </location>
</feature>
<name>A0AAV5DQZ4_ELECO</name>
<proteinExistence type="predicted"/>
<accession>A0AAV5DQZ4</accession>
<dbReference type="AlphaFoldDB" id="A0AAV5DQZ4"/>
<organism evidence="3 4">
    <name type="scientific">Eleusine coracana subsp. coracana</name>
    <dbReference type="NCBI Taxonomy" id="191504"/>
    <lineage>
        <taxon>Eukaryota</taxon>
        <taxon>Viridiplantae</taxon>
        <taxon>Streptophyta</taxon>
        <taxon>Embryophyta</taxon>
        <taxon>Tracheophyta</taxon>
        <taxon>Spermatophyta</taxon>
        <taxon>Magnoliopsida</taxon>
        <taxon>Liliopsida</taxon>
        <taxon>Poales</taxon>
        <taxon>Poaceae</taxon>
        <taxon>PACMAD clade</taxon>
        <taxon>Chloridoideae</taxon>
        <taxon>Cynodonteae</taxon>
        <taxon>Eleusininae</taxon>
        <taxon>Eleusine</taxon>
    </lineage>
</organism>
<evidence type="ECO:0000256" key="1">
    <source>
        <dbReference type="SAM" id="MobiDB-lite"/>
    </source>
</evidence>
<protein>
    <recommendedName>
        <fullName evidence="2">Reverse transcriptase zinc-binding domain-containing protein</fullName>
    </recommendedName>
</protein>
<reference evidence="3" key="2">
    <citation type="submission" date="2021-12" db="EMBL/GenBank/DDBJ databases">
        <title>Resequencing data analysis of finger millet.</title>
        <authorList>
            <person name="Hatakeyama M."/>
            <person name="Aluri S."/>
            <person name="Balachadran M.T."/>
            <person name="Sivarajan S.R."/>
            <person name="Poveda L."/>
            <person name="Shimizu-Inatsugi R."/>
            <person name="Schlapbach R."/>
            <person name="Sreeman S.M."/>
            <person name="Shimizu K.K."/>
        </authorList>
    </citation>
    <scope>NUCLEOTIDE SEQUENCE</scope>
</reference>
<evidence type="ECO:0000259" key="2">
    <source>
        <dbReference type="Pfam" id="PF13966"/>
    </source>
</evidence>
<sequence length="316" mass="36430">MNALKKGLIWRIGDGQRVNIWLDPWIPNTATRRLVTPRVQNALNRACDLLDPITGKWDEQLVRDIFWEMDANLILSIPVRMEHDDYIAWHHDPKGLFTVKSAYHVLKDEQDSRTKKQVGESSTGTTSLNNEWSSIWKQQAQPKVLQFLWRLAHNSLPLRRSIKRRGMDTDTICPICHRLDEDGRHLFLKCKGVKQCWRSLCLEHVRCDIAELKTGATVVQRITKLDKGTRELVMNFLWAWWDARNKANTGDRQPGVQEVIHRAQLMTLSMAEASSNQTNHSVSSPNMPAKRWTPPPEDVLKINFDGAFVKDSRKGP</sequence>
<gene>
    <name evidence="3" type="primary">gb00193</name>
    <name evidence="3" type="ORF">PR202_gb00193</name>
</gene>
<evidence type="ECO:0000313" key="4">
    <source>
        <dbReference type="Proteomes" id="UP001054889"/>
    </source>
</evidence>
<dbReference type="EMBL" id="BQKI01000071">
    <property type="protein sequence ID" value="GJN13484.1"/>
    <property type="molecule type" value="Genomic_DNA"/>
</dbReference>
<keyword evidence="4" id="KW-1185">Reference proteome</keyword>
<evidence type="ECO:0000313" key="3">
    <source>
        <dbReference type="EMBL" id="GJN13484.1"/>
    </source>
</evidence>
<comment type="caution">
    <text evidence="3">The sequence shown here is derived from an EMBL/GenBank/DDBJ whole genome shotgun (WGS) entry which is preliminary data.</text>
</comment>